<evidence type="ECO:0000313" key="9">
    <source>
        <dbReference type="EMBL" id="OWF37316.1"/>
    </source>
</evidence>
<reference evidence="9 10" key="1">
    <citation type="journal article" date="2017" name="Nat. Ecol. Evol.">
        <title>Scallop genome provides insights into evolution of bilaterian karyotype and development.</title>
        <authorList>
            <person name="Wang S."/>
            <person name="Zhang J."/>
            <person name="Jiao W."/>
            <person name="Li J."/>
            <person name="Xun X."/>
            <person name="Sun Y."/>
            <person name="Guo X."/>
            <person name="Huan P."/>
            <person name="Dong B."/>
            <person name="Zhang L."/>
            <person name="Hu X."/>
            <person name="Sun X."/>
            <person name="Wang J."/>
            <person name="Zhao C."/>
            <person name="Wang Y."/>
            <person name="Wang D."/>
            <person name="Huang X."/>
            <person name="Wang R."/>
            <person name="Lv J."/>
            <person name="Li Y."/>
            <person name="Zhang Z."/>
            <person name="Liu B."/>
            <person name="Lu W."/>
            <person name="Hui Y."/>
            <person name="Liang J."/>
            <person name="Zhou Z."/>
            <person name="Hou R."/>
            <person name="Li X."/>
            <person name="Liu Y."/>
            <person name="Li H."/>
            <person name="Ning X."/>
            <person name="Lin Y."/>
            <person name="Zhao L."/>
            <person name="Xing Q."/>
            <person name="Dou J."/>
            <person name="Li Y."/>
            <person name="Mao J."/>
            <person name="Guo H."/>
            <person name="Dou H."/>
            <person name="Li T."/>
            <person name="Mu C."/>
            <person name="Jiang W."/>
            <person name="Fu Q."/>
            <person name="Fu X."/>
            <person name="Miao Y."/>
            <person name="Liu J."/>
            <person name="Yu Q."/>
            <person name="Li R."/>
            <person name="Liao H."/>
            <person name="Li X."/>
            <person name="Kong Y."/>
            <person name="Jiang Z."/>
            <person name="Chourrout D."/>
            <person name="Li R."/>
            <person name="Bao Z."/>
        </authorList>
    </citation>
    <scope>NUCLEOTIDE SEQUENCE [LARGE SCALE GENOMIC DNA]</scope>
    <source>
        <strain evidence="9 10">PY_sf001</strain>
    </source>
</reference>
<keyword evidence="5" id="KW-0325">Glycoprotein</keyword>
<protein>
    <submittedName>
        <fullName evidence="9">Versican core protein</fullName>
    </submittedName>
</protein>
<dbReference type="SMART" id="SM00181">
    <property type="entry name" value="EGF"/>
    <property type="match status" value="1"/>
</dbReference>
<dbReference type="Gene3D" id="3.90.215.10">
    <property type="entry name" value="Gamma Fibrinogen, chain A, domain 1"/>
    <property type="match status" value="1"/>
</dbReference>
<dbReference type="NCBIfam" id="NF040941">
    <property type="entry name" value="GGGWT_bact"/>
    <property type="match status" value="1"/>
</dbReference>
<feature type="signal peptide" evidence="7">
    <location>
        <begin position="1"/>
        <end position="28"/>
    </location>
</feature>
<evidence type="ECO:0000256" key="7">
    <source>
        <dbReference type="SAM" id="SignalP"/>
    </source>
</evidence>
<evidence type="ECO:0000256" key="5">
    <source>
        <dbReference type="ARBA" id="ARBA00023180"/>
    </source>
</evidence>
<dbReference type="InterPro" id="IPR036056">
    <property type="entry name" value="Fibrinogen-like_C"/>
</dbReference>
<keyword evidence="1 6" id="KW-0245">EGF-like domain</keyword>
<dbReference type="Proteomes" id="UP000242188">
    <property type="component" value="Unassembled WGS sequence"/>
</dbReference>
<evidence type="ECO:0000256" key="6">
    <source>
        <dbReference type="PROSITE-ProRule" id="PRU00076"/>
    </source>
</evidence>
<feature type="disulfide bond" evidence="6">
    <location>
        <begin position="285"/>
        <end position="294"/>
    </location>
</feature>
<feature type="chain" id="PRO_5012419717" evidence="7">
    <location>
        <begin position="29"/>
        <end position="298"/>
    </location>
</feature>
<dbReference type="SUPFAM" id="SSF57196">
    <property type="entry name" value="EGF/Laminin"/>
    <property type="match status" value="1"/>
</dbReference>
<dbReference type="InterPro" id="IPR000742">
    <property type="entry name" value="EGF"/>
</dbReference>
<evidence type="ECO:0000256" key="3">
    <source>
        <dbReference type="ARBA" id="ARBA00022737"/>
    </source>
</evidence>
<dbReference type="Pfam" id="PF00008">
    <property type="entry name" value="EGF"/>
    <property type="match status" value="1"/>
</dbReference>
<evidence type="ECO:0000256" key="2">
    <source>
        <dbReference type="ARBA" id="ARBA00022729"/>
    </source>
</evidence>
<accession>A0A210PLL0</accession>
<evidence type="ECO:0000313" key="10">
    <source>
        <dbReference type="Proteomes" id="UP000242188"/>
    </source>
</evidence>
<dbReference type="AlphaFoldDB" id="A0A210PLL0"/>
<dbReference type="PROSITE" id="PS50026">
    <property type="entry name" value="EGF_3"/>
    <property type="match status" value="1"/>
</dbReference>
<dbReference type="PROSITE" id="PS00022">
    <property type="entry name" value="EGF_1"/>
    <property type="match status" value="1"/>
</dbReference>
<keyword evidence="4 6" id="KW-1015">Disulfide bond</keyword>
<dbReference type="SUPFAM" id="SSF56496">
    <property type="entry name" value="Fibrinogen C-terminal domain-like"/>
    <property type="match status" value="1"/>
</dbReference>
<dbReference type="OrthoDB" id="6059867at2759"/>
<dbReference type="InterPro" id="IPR014716">
    <property type="entry name" value="Fibrinogen_a/b/g_C_1"/>
</dbReference>
<dbReference type="PROSITE" id="PS01186">
    <property type="entry name" value="EGF_2"/>
    <property type="match status" value="1"/>
</dbReference>
<keyword evidence="10" id="KW-1185">Reference proteome</keyword>
<gene>
    <name evidence="9" type="ORF">KP79_PYT18391</name>
</gene>
<proteinExistence type="predicted"/>
<dbReference type="FunFam" id="2.10.25.10:FF:000012">
    <property type="entry name" value="Delta-like protein"/>
    <property type="match status" value="1"/>
</dbReference>
<dbReference type="PROSITE" id="PS51257">
    <property type="entry name" value="PROKAR_LIPOPROTEIN"/>
    <property type="match status" value="1"/>
</dbReference>
<comment type="caution">
    <text evidence="9">The sequence shown here is derived from an EMBL/GenBank/DDBJ whole genome shotgun (WGS) entry which is preliminary data.</text>
</comment>
<evidence type="ECO:0000256" key="4">
    <source>
        <dbReference type="ARBA" id="ARBA00023157"/>
    </source>
</evidence>
<feature type="domain" description="EGF-like" evidence="8">
    <location>
        <begin position="259"/>
        <end position="295"/>
    </location>
</feature>
<name>A0A210PLL0_MIZYE</name>
<keyword evidence="2 7" id="KW-0732">Signal</keyword>
<organism evidence="9 10">
    <name type="scientific">Mizuhopecten yessoensis</name>
    <name type="common">Japanese scallop</name>
    <name type="synonym">Patinopecten yessoensis</name>
    <dbReference type="NCBI Taxonomy" id="6573"/>
    <lineage>
        <taxon>Eukaryota</taxon>
        <taxon>Metazoa</taxon>
        <taxon>Spiralia</taxon>
        <taxon>Lophotrochozoa</taxon>
        <taxon>Mollusca</taxon>
        <taxon>Bivalvia</taxon>
        <taxon>Autobranchia</taxon>
        <taxon>Pteriomorphia</taxon>
        <taxon>Pectinida</taxon>
        <taxon>Pectinoidea</taxon>
        <taxon>Pectinidae</taxon>
        <taxon>Mizuhopecten</taxon>
    </lineage>
</organism>
<dbReference type="CDD" id="cd00054">
    <property type="entry name" value="EGF_CA"/>
    <property type="match status" value="1"/>
</dbReference>
<keyword evidence="3" id="KW-0677">Repeat</keyword>
<comment type="caution">
    <text evidence="6">Lacks conserved residue(s) required for the propagation of feature annotation.</text>
</comment>
<evidence type="ECO:0000259" key="8">
    <source>
        <dbReference type="PROSITE" id="PS50026"/>
    </source>
</evidence>
<evidence type="ECO:0000256" key="1">
    <source>
        <dbReference type="ARBA" id="ARBA00022536"/>
    </source>
</evidence>
<dbReference type="EMBL" id="NEDP02005591">
    <property type="protein sequence ID" value="OWF37316.1"/>
    <property type="molecule type" value="Genomic_DNA"/>
</dbReference>
<dbReference type="Gene3D" id="2.10.25.10">
    <property type="entry name" value="Laminin"/>
    <property type="match status" value="1"/>
</dbReference>
<sequence>MSLMTKTMSKAMYTLLFTVSCMLVVVQGLFHSCKEIYANNPHSVSGVYEIMNRKQEPFTVYCDFYADYGYTYVINTTSVQVDIADLYTSTAHAMIRHINVVGIQKESKMEQISTYSKIPLSFQYNTHAGYANPYNHQQMAPYLYLGFLPVSVAQNRNQQGYRVNGVDYLFTNCDSNPNSYFAFYFNHNDHLPINYGRCCDSTLMHDWITHAHDIPKPRYLPPEFFFFFELHMGGCGGYAIPPTIIHDVQGAALGLRFDYDNPCAHSPCLNGGSCFPDGTHTFCECSEGYIGTHCETAV</sequence>